<gene>
    <name evidence="1" type="ORF">K503DRAFT_813480</name>
</gene>
<keyword evidence="2" id="KW-1185">Reference proteome</keyword>
<dbReference type="InParanoid" id="A0A1B7MFL3"/>
<dbReference type="EMBL" id="KV449425">
    <property type="protein sequence ID" value="OAX31389.1"/>
    <property type="molecule type" value="Genomic_DNA"/>
</dbReference>
<proteinExistence type="predicted"/>
<evidence type="ECO:0000313" key="2">
    <source>
        <dbReference type="Proteomes" id="UP000092154"/>
    </source>
</evidence>
<evidence type="ECO:0000313" key="1">
    <source>
        <dbReference type="EMBL" id="OAX31389.1"/>
    </source>
</evidence>
<reference evidence="1 2" key="1">
    <citation type="submission" date="2016-06" db="EMBL/GenBank/DDBJ databases">
        <title>Comparative genomics of the ectomycorrhizal sister species Rhizopogon vinicolor and Rhizopogon vesiculosus (Basidiomycota: Boletales) reveals a divergence of the mating type B locus.</title>
        <authorList>
            <consortium name="DOE Joint Genome Institute"/>
            <person name="Mujic A.B."/>
            <person name="Kuo A."/>
            <person name="Tritt A."/>
            <person name="Lipzen A."/>
            <person name="Chen C."/>
            <person name="Johnson J."/>
            <person name="Sharma A."/>
            <person name="Barry K."/>
            <person name="Grigoriev I.V."/>
            <person name="Spatafora J.W."/>
        </authorList>
    </citation>
    <scope>NUCLEOTIDE SEQUENCE [LARGE SCALE GENOMIC DNA]</scope>
    <source>
        <strain evidence="1 2">AM-OR11-026</strain>
    </source>
</reference>
<protein>
    <submittedName>
        <fullName evidence="1">Uncharacterized protein</fullName>
    </submittedName>
</protein>
<accession>A0A1B7MFL3</accession>
<organism evidence="1 2">
    <name type="scientific">Rhizopogon vinicolor AM-OR11-026</name>
    <dbReference type="NCBI Taxonomy" id="1314800"/>
    <lineage>
        <taxon>Eukaryota</taxon>
        <taxon>Fungi</taxon>
        <taxon>Dikarya</taxon>
        <taxon>Basidiomycota</taxon>
        <taxon>Agaricomycotina</taxon>
        <taxon>Agaricomycetes</taxon>
        <taxon>Agaricomycetidae</taxon>
        <taxon>Boletales</taxon>
        <taxon>Suillineae</taxon>
        <taxon>Rhizopogonaceae</taxon>
        <taxon>Rhizopogon</taxon>
    </lineage>
</organism>
<name>A0A1B7MFL3_9AGAM</name>
<dbReference type="AlphaFoldDB" id="A0A1B7MFL3"/>
<sequence>MVSSRRHMPTTLDWVATEPDHSMLFCIGTAKSGCWHVTFAVTRPMTVLYFDGSSAAKLTRGQWAH</sequence>
<dbReference type="Proteomes" id="UP000092154">
    <property type="component" value="Unassembled WGS sequence"/>
</dbReference>
<dbReference type="OrthoDB" id="10261782at2759"/>
<dbReference type="STRING" id="1314800.A0A1B7MFL3"/>